<dbReference type="EMBL" id="JAVBVO010000005">
    <property type="protein sequence ID" value="MDZ5760386.1"/>
    <property type="molecule type" value="Genomic_DNA"/>
</dbReference>
<feature type="active site" evidence="17">
    <location>
        <position position="124"/>
    </location>
</feature>
<keyword evidence="9 17" id="KW-0540">Nuclease</keyword>
<evidence type="ECO:0000259" key="19">
    <source>
        <dbReference type="PROSITE" id="PS50142"/>
    </source>
</evidence>
<sequence>MNELFLKELKDKFGITFRNLSYLEEAFTHSSYVNEHRDCHIQDNERIEFLGDAVLELTVSRYLFDHYPDLPEGKLTRLRATIVCEASLSQFAKEYGFDTYIRLGRGEERMNGRNRPALLCDLFESFIGALYLDQGIEAVLDFLRQTIFPKIATGAFSHVMDHKTNLQEWLQQNGEIVIEYNLLDEVGPAHEKEFIVEVSAEGKVLGKGQGKTKKAAEQAAAENALFIIKTK</sequence>
<evidence type="ECO:0000256" key="14">
    <source>
        <dbReference type="ARBA" id="ARBA00022842"/>
    </source>
</evidence>
<comment type="function">
    <text evidence="17">Digests double-stranded RNA. Involved in the processing of primary rRNA transcript to yield the immediate precursors to the large and small rRNAs (23S and 16S). Processes some mRNAs, and tRNAs when they are encoded in the rRNA operon. Processes pre-crRNA and tracrRNA of type II CRISPR loci if present in the organism.</text>
</comment>
<evidence type="ECO:0000256" key="8">
    <source>
        <dbReference type="ARBA" id="ARBA00022694"/>
    </source>
</evidence>
<dbReference type="SUPFAM" id="SSF54768">
    <property type="entry name" value="dsRNA-binding domain-like"/>
    <property type="match status" value="1"/>
</dbReference>
<dbReference type="GO" id="GO:0008033">
    <property type="term" value="P:tRNA processing"/>
    <property type="evidence" value="ECO:0007669"/>
    <property type="project" value="UniProtKB-KW"/>
</dbReference>
<evidence type="ECO:0000256" key="2">
    <source>
        <dbReference type="ARBA" id="ARBA00004496"/>
    </source>
</evidence>
<dbReference type="InterPro" id="IPR000999">
    <property type="entry name" value="RNase_III_dom"/>
</dbReference>
<keyword evidence="6 17" id="KW-0698">rRNA processing</keyword>
<keyword evidence="5 17" id="KW-0963">Cytoplasm</keyword>
<evidence type="ECO:0000256" key="11">
    <source>
        <dbReference type="ARBA" id="ARBA00022730"/>
    </source>
</evidence>
<dbReference type="GO" id="GO:0005737">
    <property type="term" value="C:cytoplasm"/>
    <property type="evidence" value="ECO:0007669"/>
    <property type="project" value="UniProtKB-SubCell"/>
</dbReference>
<comment type="caution">
    <text evidence="20">The sequence shown here is derived from an EMBL/GenBank/DDBJ whole genome shotgun (WGS) entry which is preliminary data.</text>
</comment>
<dbReference type="CDD" id="cd00593">
    <property type="entry name" value="RIBOc"/>
    <property type="match status" value="1"/>
</dbReference>
<dbReference type="NCBIfam" id="TIGR02191">
    <property type="entry name" value="RNaseIII"/>
    <property type="match status" value="1"/>
</dbReference>
<comment type="subcellular location">
    <subcellularLocation>
        <location evidence="2 17">Cytoplasm</location>
    </subcellularLocation>
</comment>
<dbReference type="GO" id="GO:0042802">
    <property type="term" value="F:identical protein binding"/>
    <property type="evidence" value="ECO:0007669"/>
    <property type="project" value="UniProtKB-ARBA"/>
</dbReference>
<evidence type="ECO:0000259" key="18">
    <source>
        <dbReference type="PROSITE" id="PS50137"/>
    </source>
</evidence>
<evidence type="ECO:0000256" key="10">
    <source>
        <dbReference type="ARBA" id="ARBA00022723"/>
    </source>
</evidence>
<keyword evidence="10 17" id="KW-0479">Metal-binding</keyword>
<organism evidence="20 21">
    <name type="scientific">Carnobacterium maltaromaticum</name>
    <name type="common">Carnobacterium piscicola</name>
    <dbReference type="NCBI Taxonomy" id="2751"/>
    <lineage>
        <taxon>Bacteria</taxon>
        <taxon>Bacillati</taxon>
        <taxon>Bacillota</taxon>
        <taxon>Bacilli</taxon>
        <taxon>Lactobacillales</taxon>
        <taxon>Carnobacteriaceae</taxon>
        <taxon>Carnobacterium</taxon>
    </lineage>
</organism>
<evidence type="ECO:0000313" key="20">
    <source>
        <dbReference type="EMBL" id="MDZ5760386.1"/>
    </source>
</evidence>
<dbReference type="InterPro" id="IPR014720">
    <property type="entry name" value="dsRBD_dom"/>
</dbReference>
<keyword evidence="15 17" id="KW-0694">RNA-binding</keyword>
<dbReference type="Gene3D" id="1.10.1520.10">
    <property type="entry name" value="Ribonuclease III domain"/>
    <property type="match status" value="1"/>
</dbReference>
<evidence type="ECO:0000256" key="3">
    <source>
        <dbReference type="ARBA" id="ARBA00010183"/>
    </source>
</evidence>
<dbReference type="FunFam" id="1.10.1520.10:FF:000001">
    <property type="entry name" value="Ribonuclease 3"/>
    <property type="match status" value="1"/>
</dbReference>
<dbReference type="GO" id="GO:0010468">
    <property type="term" value="P:regulation of gene expression"/>
    <property type="evidence" value="ECO:0007669"/>
    <property type="project" value="TreeGrafter"/>
</dbReference>
<dbReference type="InterPro" id="IPR011907">
    <property type="entry name" value="RNase_III"/>
</dbReference>
<feature type="domain" description="RNase III" evidence="19">
    <location>
        <begin position="6"/>
        <end position="135"/>
    </location>
</feature>
<dbReference type="EC" id="3.1.26.3" evidence="17"/>
<dbReference type="SUPFAM" id="SSF69065">
    <property type="entry name" value="RNase III domain-like"/>
    <property type="match status" value="1"/>
</dbReference>
<evidence type="ECO:0000256" key="4">
    <source>
        <dbReference type="ARBA" id="ARBA00011738"/>
    </source>
</evidence>
<evidence type="ECO:0000256" key="7">
    <source>
        <dbReference type="ARBA" id="ARBA00022664"/>
    </source>
</evidence>
<dbReference type="GO" id="GO:0006397">
    <property type="term" value="P:mRNA processing"/>
    <property type="evidence" value="ECO:0007669"/>
    <property type="project" value="UniProtKB-UniRule"/>
</dbReference>
<feature type="binding site" evidence="17">
    <location>
        <position position="124"/>
    </location>
    <ligand>
        <name>Mg(2+)</name>
        <dbReference type="ChEBI" id="CHEBI:18420"/>
    </ligand>
</feature>
<keyword evidence="13 17" id="KW-0378">Hydrolase</keyword>
<evidence type="ECO:0000256" key="17">
    <source>
        <dbReference type="HAMAP-Rule" id="MF_00104"/>
    </source>
</evidence>
<dbReference type="GO" id="GO:0003725">
    <property type="term" value="F:double-stranded RNA binding"/>
    <property type="evidence" value="ECO:0007669"/>
    <property type="project" value="TreeGrafter"/>
</dbReference>
<feature type="binding site" evidence="17">
    <location>
        <position position="48"/>
    </location>
    <ligand>
        <name>Mg(2+)</name>
        <dbReference type="ChEBI" id="CHEBI:18420"/>
    </ligand>
</feature>
<evidence type="ECO:0000256" key="9">
    <source>
        <dbReference type="ARBA" id="ARBA00022722"/>
    </source>
</evidence>
<dbReference type="Pfam" id="PF14622">
    <property type="entry name" value="Ribonucleas_3_3"/>
    <property type="match status" value="1"/>
</dbReference>
<keyword evidence="11 17" id="KW-0699">rRNA-binding</keyword>
<evidence type="ECO:0000256" key="16">
    <source>
        <dbReference type="ARBA" id="ARBA00053741"/>
    </source>
</evidence>
<keyword evidence="14 17" id="KW-0460">Magnesium</keyword>
<dbReference type="Gene3D" id="3.30.160.20">
    <property type="match status" value="1"/>
</dbReference>
<feature type="domain" description="DRBM" evidence="18">
    <location>
        <begin position="161"/>
        <end position="230"/>
    </location>
</feature>
<dbReference type="GO" id="GO:0019843">
    <property type="term" value="F:rRNA binding"/>
    <property type="evidence" value="ECO:0007669"/>
    <property type="project" value="UniProtKB-KW"/>
</dbReference>
<comment type="catalytic activity">
    <reaction evidence="1 17">
        <text>Endonucleolytic cleavage to 5'-phosphomonoester.</text>
        <dbReference type="EC" id="3.1.26.3"/>
    </reaction>
</comment>
<evidence type="ECO:0000256" key="1">
    <source>
        <dbReference type="ARBA" id="ARBA00000109"/>
    </source>
</evidence>
<dbReference type="HAMAP" id="MF_00104">
    <property type="entry name" value="RNase_III"/>
    <property type="match status" value="1"/>
</dbReference>
<protein>
    <recommendedName>
        <fullName evidence="17">Ribonuclease 3</fullName>
        <ecNumber evidence="17">3.1.26.3</ecNumber>
    </recommendedName>
    <alternativeName>
        <fullName evidence="17">Ribonuclease III</fullName>
        <shortName evidence="17">RNase III</shortName>
    </alternativeName>
</protein>
<comment type="similarity">
    <text evidence="3">Belongs to the ribonuclease III family.</text>
</comment>
<comment type="cofactor">
    <cofactor evidence="17">
        <name>Mg(2+)</name>
        <dbReference type="ChEBI" id="CHEBI:18420"/>
    </cofactor>
</comment>
<dbReference type="SMART" id="SM00535">
    <property type="entry name" value="RIBOc"/>
    <property type="match status" value="1"/>
</dbReference>
<dbReference type="GO" id="GO:0004525">
    <property type="term" value="F:ribonuclease III activity"/>
    <property type="evidence" value="ECO:0007669"/>
    <property type="project" value="UniProtKB-UniRule"/>
</dbReference>
<evidence type="ECO:0000256" key="5">
    <source>
        <dbReference type="ARBA" id="ARBA00022490"/>
    </source>
</evidence>
<dbReference type="CDD" id="cd10845">
    <property type="entry name" value="DSRM_RNAse_III_family"/>
    <property type="match status" value="1"/>
</dbReference>
<dbReference type="InterPro" id="IPR036389">
    <property type="entry name" value="RNase_III_sf"/>
</dbReference>
<feature type="active site" evidence="17">
    <location>
        <position position="52"/>
    </location>
</feature>
<reference evidence="20" key="1">
    <citation type="submission" date="2023-08" db="EMBL/GenBank/DDBJ databases">
        <title>Genomic characterization of piscicolin 126 produced by Carnobacterium maltaromaticum CM22 strain isolated from salmon (Salmo salar).</title>
        <authorList>
            <person name="Gonzalez-Gragera E."/>
            <person name="Garcia-Lopez J.D."/>
            <person name="Teso-Perez C."/>
            <person name="Gimenez-Hernandez I."/>
            <person name="Peralta-Sanchez J.M."/>
            <person name="Valdivia E."/>
            <person name="Montalban-Lopez M."/>
            <person name="Martin-Platero A.M."/>
            <person name="Banos A."/>
            <person name="Martinez-Bueno M."/>
        </authorList>
    </citation>
    <scope>NUCLEOTIDE SEQUENCE</scope>
    <source>
        <strain evidence="20">CM22</strain>
    </source>
</reference>
<evidence type="ECO:0000256" key="13">
    <source>
        <dbReference type="ARBA" id="ARBA00022801"/>
    </source>
</evidence>
<feature type="binding site" evidence="17">
    <location>
        <position position="121"/>
    </location>
    <ligand>
        <name>Mg(2+)</name>
        <dbReference type="ChEBI" id="CHEBI:18420"/>
    </ligand>
</feature>
<keyword evidence="7 17" id="KW-0507">mRNA processing</keyword>
<name>A0AAW9KB63_CARML</name>
<keyword evidence="12 17" id="KW-0255">Endonuclease</keyword>
<evidence type="ECO:0000313" key="21">
    <source>
        <dbReference type="Proteomes" id="UP001290462"/>
    </source>
</evidence>
<dbReference type="PROSITE" id="PS50137">
    <property type="entry name" value="DS_RBD"/>
    <property type="match status" value="1"/>
</dbReference>
<dbReference type="RefSeq" id="WP_010049604.1">
    <property type="nucleotide sequence ID" value="NZ_BJOJ01000007.1"/>
</dbReference>
<dbReference type="Pfam" id="PF00035">
    <property type="entry name" value="dsrm"/>
    <property type="match status" value="1"/>
</dbReference>
<dbReference type="PANTHER" id="PTHR11207">
    <property type="entry name" value="RIBONUCLEASE III"/>
    <property type="match status" value="1"/>
</dbReference>
<proteinExistence type="inferred from homology"/>
<dbReference type="SMART" id="SM00358">
    <property type="entry name" value="DSRM"/>
    <property type="match status" value="1"/>
</dbReference>
<accession>A0AAW9KB63</accession>
<gene>
    <name evidence="17 20" type="primary">rnc</name>
    <name evidence="20" type="ORF">RAK27_17235</name>
</gene>
<dbReference type="PROSITE" id="PS50142">
    <property type="entry name" value="RNASE_3_2"/>
    <property type="match status" value="1"/>
</dbReference>
<dbReference type="Proteomes" id="UP001290462">
    <property type="component" value="Unassembled WGS sequence"/>
</dbReference>
<evidence type="ECO:0000256" key="12">
    <source>
        <dbReference type="ARBA" id="ARBA00022759"/>
    </source>
</evidence>
<comment type="subunit">
    <text evidence="4 17">Homodimer.</text>
</comment>
<evidence type="ECO:0000256" key="6">
    <source>
        <dbReference type="ARBA" id="ARBA00022552"/>
    </source>
</evidence>
<comment type="function">
    <text evidence="16">Digests double-stranded RNA. Involved in the processing of primary rRNA transcript to yield the immediate precursors to the large and small rRNAs (23S and 16S). Also processes some mRNAs, and tRNAs when they are encoded in the rRNA operon.</text>
</comment>
<dbReference type="PANTHER" id="PTHR11207:SF0">
    <property type="entry name" value="RIBONUCLEASE 3"/>
    <property type="match status" value="1"/>
</dbReference>
<evidence type="ECO:0000256" key="15">
    <source>
        <dbReference type="ARBA" id="ARBA00022884"/>
    </source>
</evidence>
<dbReference type="GO" id="GO:0006364">
    <property type="term" value="P:rRNA processing"/>
    <property type="evidence" value="ECO:0007669"/>
    <property type="project" value="UniProtKB-UniRule"/>
</dbReference>
<keyword evidence="8 17" id="KW-0819">tRNA processing</keyword>
<dbReference type="GeneID" id="83606249"/>
<dbReference type="GO" id="GO:0046872">
    <property type="term" value="F:metal ion binding"/>
    <property type="evidence" value="ECO:0007669"/>
    <property type="project" value="UniProtKB-KW"/>
</dbReference>
<dbReference type="AlphaFoldDB" id="A0AAW9KB63"/>
<dbReference type="FunFam" id="3.30.160.20:FF:000003">
    <property type="entry name" value="Ribonuclease 3"/>
    <property type="match status" value="1"/>
</dbReference>